<comment type="caution">
    <text evidence="4">The sequence shown here is derived from an EMBL/GenBank/DDBJ whole genome shotgun (WGS) entry which is preliminary data.</text>
</comment>
<evidence type="ECO:0000256" key="1">
    <source>
        <dbReference type="SAM" id="Phobius"/>
    </source>
</evidence>
<proteinExistence type="predicted"/>
<evidence type="ECO:0000313" key="6">
    <source>
        <dbReference type="Proteomes" id="UP000235392"/>
    </source>
</evidence>
<keyword evidence="1" id="KW-1133">Transmembrane helix</keyword>
<dbReference type="EMBL" id="PGCI01000266">
    <property type="protein sequence ID" value="PLW31568.1"/>
    <property type="molecule type" value="Genomic_DNA"/>
</dbReference>
<organism evidence="4 6">
    <name type="scientific">Puccinia coronata f. sp. avenae</name>
    <dbReference type="NCBI Taxonomy" id="200324"/>
    <lineage>
        <taxon>Eukaryota</taxon>
        <taxon>Fungi</taxon>
        <taxon>Dikarya</taxon>
        <taxon>Basidiomycota</taxon>
        <taxon>Pucciniomycotina</taxon>
        <taxon>Pucciniomycetes</taxon>
        <taxon>Pucciniales</taxon>
        <taxon>Pucciniaceae</taxon>
        <taxon>Puccinia</taxon>
    </lineage>
</organism>
<dbReference type="EMBL" id="PGCJ01000445">
    <property type="protein sequence ID" value="PLW28419.1"/>
    <property type="molecule type" value="Genomic_DNA"/>
</dbReference>
<name>A0A2N5U1K6_9BASI</name>
<evidence type="ECO:0000313" key="5">
    <source>
        <dbReference type="Proteomes" id="UP000235388"/>
    </source>
</evidence>
<keyword evidence="1" id="KW-0812">Transmembrane</keyword>
<dbReference type="EMBL" id="PGCJ01001438">
    <property type="protein sequence ID" value="PLW05443.1"/>
    <property type="molecule type" value="Genomic_DNA"/>
</dbReference>
<dbReference type="Proteomes" id="UP000235392">
    <property type="component" value="Unassembled WGS sequence"/>
</dbReference>
<evidence type="ECO:0000313" key="4">
    <source>
        <dbReference type="EMBL" id="PLW31568.1"/>
    </source>
</evidence>
<sequence length="172" mass="20483">MTPGTSNKTRLTEDYKIKEICTLMSQYDYTPKSFMNAYLNNNHITSATQQQFWGTEKGWPSTSRLLGSICLVVSKNKEGLQYWREFILSETTEIVKYEKPTQLARIIIPAKFWSGLVELDLQMKRIRIHWKETQNHQVIQTQMIWKKLVVNPYCFLIIFIALRWQREQSVEW</sequence>
<dbReference type="OrthoDB" id="2506139at2759"/>
<keyword evidence="1" id="KW-0472">Membrane</keyword>
<evidence type="ECO:0000313" key="3">
    <source>
        <dbReference type="EMBL" id="PLW28419.1"/>
    </source>
</evidence>
<accession>A0A2N5U1K6</accession>
<reference evidence="5 6" key="1">
    <citation type="submission" date="2017-11" db="EMBL/GenBank/DDBJ databases">
        <title>De novo assembly and phasing of dikaryotic genomes from two isolates of Puccinia coronata f. sp. avenae, the causal agent of oat crown rust.</title>
        <authorList>
            <person name="Miller M.E."/>
            <person name="Zhang Y."/>
            <person name="Omidvar V."/>
            <person name="Sperschneider J."/>
            <person name="Schwessinger B."/>
            <person name="Raley C."/>
            <person name="Palmer J.M."/>
            <person name="Garnica D."/>
            <person name="Upadhyaya N."/>
            <person name="Rathjen J."/>
            <person name="Taylor J.M."/>
            <person name="Park R.F."/>
            <person name="Dodds P.N."/>
            <person name="Hirsch C.D."/>
            <person name="Kianian S.F."/>
            <person name="Figueroa M."/>
        </authorList>
    </citation>
    <scope>NUCLEOTIDE SEQUENCE [LARGE SCALE GENOMIC DNA]</scope>
    <source>
        <strain evidence="2">12NC29</strain>
        <strain evidence="4">12SD80</strain>
    </source>
</reference>
<protein>
    <submittedName>
        <fullName evidence="4">Uncharacterized protein</fullName>
    </submittedName>
</protein>
<feature type="transmembrane region" description="Helical" evidence="1">
    <location>
        <begin position="148"/>
        <end position="165"/>
    </location>
</feature>
<keyword evidence="5" id="KW-1185">Reference proteome</keyword>
<gene>
    <name evidence="3" type="ORF">PCANC_20808</name>
    <name evidence="2" type="ORF">PCANC_26597</name>
    <name evidence="4" type="ORF">PCASD_19117</name>
</gene>
<dbReference type="Proteomes" id="UP000235388">
    <property type="component" value="Unassembled WGS sequence"/>
</dbReference>
<dbReference type="AlphaFoldDB" id="A0A2N5U1K6"/>
<evidence type="ECO:0000313" key="2">
    <source>
        <dbReference type="EMBL" id="PLW05443.1"/>
    </source>
</evidence>